<dbReference type="AlphaFoldDB" id="A0A853APU5"/>
<evidence type="ECO:0000256" key="5">
    <source>
        <dbReference type="ARBA" id="ARBA00022801"/>
    </source>
</evidence>
<evidence type="ECO:0000259" key="8">
    <source>
        <dbReference type="Pfam" id="PF00557"/>
    </source>
</evidence>
<dbReference type="InterPro" id="IPR002467">
    <property type="entry name" value="Pept_M24A_MAP1"/>
</dbReference>
<feature type="domain" description="Peptidase M24" evidence="8">
    <location>
        <begin position="13"/>
        <end position="242"/>
    </location>
</feature>
<accession>A0A853APU5</accession>
<gene>
    <name evidence="6" type="primary">map</name>
    <name evidence="9" type="ORF">HNR68_003263</name>
</gene>
<dbReference type="GO" id="GO:0005829">
    <property type="term" value="C:cytosol"/>
    <property type="evidence" value="ECO:0007669"/>
    <property type="project" value="TreeGrafter"/>
</dbReference>
<dbReference type="Gene3D" id="3.90.230.10">
    <property type="entry name" value="Creatinase/methionine aminopeptidase superfamily"/>
    <property type="match status" value="1"/>
</dbReference>
<dbReference type="EMBL" id="JACCFJ010000001">
    <property type="protein sequence ID" value="NYI84633.1"/>
    <property type="molecule type" value="Genomic_DNA"/>
</dbReference>
<keyword evidence="5 6" id="KW-0378">Hydrolase</keyword>
<sequence length="251" mass="25501">MIELKTASEIDDLRATGHLVARTLDTVRAHAQVGTALRDLDALARDVLTDAGAHPVHHSRAREPFPGAISTSVNDAIVRGVPDHTRLTDGDLLSVSCAARLHGWVAAAAITVIVGTAQPGDTALVRTADDALADGISAARPGARTGDLSHAIGVVGRSAGYGVPAGLGGHGVGRDLREHPPVPNDGHPGTGVPLRPGVVLTVEPVLLAGGSDTTDLDDNGWTMRSGDGSRAAHVGHTVAITADGPLVLTTP</sequence>
<comment type="subunit">
    <text evidence="6">Monomer.</text>
</comment>
<organism evidence="9 10">
    <name type="scientific">Saccharopolyspora hordei</name>
    <dbReference type="NCBI Taxonomy" id="1838"/>
    <lineage>
        <taxon>Bacteria</taxon>
        <taxon>Bacillati</taxon>
        <taxon>Actinomycetota</taxon>
        <taxon>Actinomycetes</taxon>
        <taxon>Pseudonocardiales</taxon>
        <taxon>Pseudonocardiaceae</taxon>
        <taxon>Saccharopolyspora</taxon>
    </lineage>
</organism>
<evidence type="ECO:0000256" key="4">
    <source>
        <dbReference type="ARBA" id="ARBA00022723"/>
    </source>
</evidence>
<protein>
    <recommendedName>
        <fullName evidence="6 7">Methionine aminopeptidase</fullName>
        <shortName evidence="6">MAP</shortName>
        <shortName evidence="6">MetAP</shortName>
        <ecNumber evidence="6 7">3.4.11.18</ecNumber>
    </recommendedName>
    <alternativeName>
        <fullName evidence="6">Peptidase M</fullName>
    </alternativeName>
</protein>
<name>A0A853APU5_9PSEU</name>
<evidence type="ECO:0000256" key="7">
    <source>
        <dbReference type="RuleBase" id="RU003653"/>
    </source>
</evidence>
<dbReference type="HAMAP" id="MF_01974">
    <property type="entry name" value="MetAP_1"/>
    <property type="match status" value="1"/>
</dbReference>
<evidence type="ECO:0000256" key="3">
    <source>
        <dbReference type="ARBA" id="ARBA00022670"/>
    </source>
</evidence>
<dbReference type="PANTHER" id="PTHR43330">
    <property type="entry name" value="METHIONINE AMINOPEPTIDASE"/>
    <property type="match status" value="1"/>
</dbReference>
<evidence type="ECO:0000256" key="6">
    <source>
        <dbReference type="HAMAP-Rule" id="MF_01974"/>
    </source>
</evidence>
<comment type="function">
    <text evidence="1 6">Removes the N-terminal methionine from nascent proteins. The N-terminal methionine is often cleaved when the second residue in the primary sequence is small and uncharged (Met-Ala-, Cys, Gly, Pro, Ser, Thr, or Val). Requires deformylation of the N(alpha)-formylated initiator methionine before it can be hydrolyzed.</text>
</comment>
<dbReference type="NCBIfam" id="TIGR00500">
    <property type="entry name" value="met_pdase_I"/>
    <property type="match status" value="1"/>
</dbReference>
<evidence type="ECO:0000313" key="10">
    <source>
        <dbReference type="Proteomes" id="UP000587002"/>
    </source>
</evidence>
<dbReference type="InterPro" id="IPR001714">
    <property type="entry name" value="Pept_M24_MAP"/>
</dbReference>
<evidence type="ECO:0000313" key="9">
    <source>
        <dbReference type="EMBL" id="NYI84633.1"/>
    </source>
</evidence>
<dbReference type="Proteomes" id="UP000587002">
    <property type="component" value="Unassembled WGS sequence"/>
</dbReference>
<dbReference type="InterPro" id="IPR036005">
    <property type="entry name" value="Creatinase/aminopeptidase-like"/>
</dbReference>
<evidence type="ECO:0000256" key="2">
    <source>
        <dbReference type="ARBA" id="ARBA00022438"/>
    </source>
</evidence>
<keyword evidence="10" id="KW-1185">Reference proteome</keyword>
<dbReference type="RefSeq" id="WP_179722001.1">
    <property type="nucleotide sequence ID" value="NZ_BAABFH010000001.1"/>
</dbReference>
<keyword evidence="3 6" id="KW-0645">Protease</keyword>
<comment type="similarity">
    <text evidence="6">Belongs to the peptidase M24A family. Methionine aminopeptidase type 1 subfamily.</text>
</comment>
<dbReference type="PANTHER" id="PTHR43330:SF27">
    <property type="entry name" value="METHIONINE AMINOPEPTIDASE"/>
    <property type="match status" value="1"/>
</dbReference>
<proteinExistence type="inferred from homology"/>
<comment type="cofactor">
    <cofactor evidence="6">
        <name>Co(2+)</name>
        <dbReference type="ChEBI" id="CHEBI:48828"/>
    </cofactor>
    <cofactor evidence="6">
        <name>Zn(2+)</name>
        <dbReference type="ChEBI" id="CHEBI:29105"/>
    </cofactor>
    <cofactor evidence="6">
        <name>Mn(2+)</name>
        <dbReference type="ChEBI" id="CHEBI:29035"/>
    </cofactor>
    <cofactor evidence="6">
        <name>Fe(2+)</name>
        <dbReference type="ChEBI" id="CHEBI:29033"/>
    </cofactor>
    <text evidence="6">Binds 2 divalent metal cations per subunit. Has a high-affinity and a low affinity metal-binding site. The true nature of the physiological cofactor is under debate. The enzyme is active with cobalt, zinc, manganese or divalent iron ions. Most likely, methionine aminopeptidases function as mononuclear Fe(2+)-metalloproteases under physiological conditions, and the catalytically relevant metal-binding site has been assigned to the histidine-containing high-affinity site.</text>
</comment>
<dbReference type="PRINTS" id="PR00599">
    <property type="entry name" value="MAPEPTIDASE"/>
</dbReference>
<comment type="caution">
    <text evidence="9">The sequence shown here is derived from an EMBL/GenBank/DDBJ whole genome shotgun (WGS) entry which is preliminary data.</text>
</comment>
<dbReference type="SUPFAM" id="SSF55920">
    <property type="entry name" value="Creatinase/aminopeptidase"/>
    <property type="match status" value="1"/>
</dbReference>
<dbReference type="GO" id="GO:0004239">
    <property type="term" value="F:initiator methionyl aminopeptidase activity"/>
    <property type="evidence" value="ECO:0007669"/>
    <property type="project" value="UniProtKB-UniRule"/>
</dbReference>
<dbReference type="GO" id="GO:0006508">
    <property type="term" value="P:proteolysis"/>
    <property type="evidence" value="ECO:0007669"/>
    <property type="project" value="UniProtKB-KW"/>
</dbReference>
<dbReference type="GO" id="GO:0046872">
    <property type="term" value="F:metal ion binding"/>
    <property type="evidence" value="ECO:0007669"/>
    <property type="project" value="UniProtKB-UniRule"/>
</dbReference>
<dbReference type="EC" id="3.4.11.18" evidence="6 7"/>
<comment type="catalytic activity">
    <reaction evidence="6 7">
        <text>Release of N-terminal amino acids, preferentially methionine, from peptides and arylamides.</text>
        <dbReference type="EC" id="3.4.11.18"/>
    </reaction>
</comment>
<dbReference type="InterPro" id="IPR000994">
    <property type="entry name" value="Pept_M24"/>
</dbReference>
<dbReference type="Pfam" id="PF00557">
    <property type="entry name" value="Peptidase_M24"/>
    <property type="match status" value="1"/>
</dbReference>
<keyword evidence="4 6" id="KW-0479">Metal-binding</keyword>
<comment type="caution">
    <text evidence="6">Lacks conserved residue(s) required for the propagation of feature annotation.</text>
</comment>
<dbReference type="GO" id="GO:0070006">
    <property type="term" value="F:metalloaminopeptidase activity"/>
    <property type="evidence" value="ECO:0007669"/>
    <property type="project" value="UniProtKB-UniRule"/>
</dbReference>
<reference evidence="9 10" key="1">
    <citation type="submission" date="2020-07" db="EMBL/GenBank/DDBJ databases">
        <title>Sequencing the genomes of 1000 actinobacteria strains.</title>
        <authorList>
            <person name="Klenk H.-P."/>
        </authorList>
    </citation>
    <scope>NUCLEOTIDE SEQUENCE [LARGE SCALE GENOMIC DNA]</scope>
    <source>
        <strain evidence="9 10">DSM 44065</strain>
    </source>
</reference>
<keyword evidence="2 6" id="KW-0031">Aminopeptidase</keyword>
<evidence type="ECO:0000256" key="1">
    <source>
        <dbReference type="ARBA" id="ARBA00002521"/>
    </source>
</evidence>